<dbReference type="InterPro" id="IPR009014">
    <property type="entry name" value="Transketo_C/PFOR_II"/>
</dbReference>
<dbReference type="PANTHER" id="PTHR32154">
    <property type="entry name" value="PYRUVATE-FLAVODOXIN OXIDOREDUCTASE-RELATED"/>
    <property type="match status" value="1"/>
</dbReference>
<keyword evidence="4" id="KW-0411">Iron-sulfur</keyword>
<dbReference type="InterPro" id="IPR002880">
    <property type="entry name" value="Pyrv_Fd/Flavodoxin_OxRdtase_N"/>
</dbReference>
<dbReference type="Pfam" id="PF01855">
    <property type="entry name" value="POR_N"/>
    <property type="match status" value="1"/>
</dbReference>
<evidence type="ECO:0000256" key="2">
    <source>
        <dbReference type="ARBA" id="ARBA00023002"/>
    </source>
</evidence>
<dbReference type="InterPro" id="IPR017900">
    <property type="entry name" value="4Fe4S_Fe_S_CS"/>
</dbReference>
<evidence type="ECO:0000256" key="1">
    <source>
        <dbReference type="ARBA" id="ARBA00022723"/>
    </source>
</evidence>
<dbReference type="GO" id="GO:0006979">
    <property type="term" value="P:response to oxidative stress"/>
    <property type="evidence" value="ECO:0007669"/>
    <property type="project" value="TreeGrafter"/>
</dbReference>
<dbReference type="InterPro" id="IPR050722">
    <property type="entry name" value="Pyruvate:ferred/Flavod_OxRd"/>
</dbReference>
<dbReference type="InterPro" id="IPR033412">
    <property type="entry name" value="PFOR_II"/>
</dbReference>
<name>A0A657PKV1_9GAMM</name>
<dbReference type="EMBL" id="MUIE01000397">
    <property type="protein sequence ID" value="OQX32611.1"/>
    <property type="molecule type" value="Genomic_DNA"/>
</dbReference>
<dbReference type="InterPro" id="IPR029061">
    <property type="entry name" value="THDP-binding"/>
</dbReference>
<proteinExistence type="predicted"/>
<protein>
    <recommendedName>
        <fullName evidence="5">4Fe-4S ferredoxin-type domain-containing protein</fullName>
    </recommendedName>
</protein>
<comment type="caution">
    <text evidence="6">The sequence shown here is derived from an EMBL/GenBank/DDBJ whole genome shotgun (WGS) entry which is preliminary data.</text>
</comment>
<evidence type="ECO:0000313" key="6">
    <source>
        <dbReference type="EMBL" id="OQX32611.1"/>
    </source>
</evidence>
<gene>
    <name evidence="6" type="ORF">B0D84_05900</name>
</gene>
<dbReference type="InterPro" id="IPR017896">
    <property type="entry name" value="4Fe4S_Fe-S-bd"/>
</dbReference>
<dbReference type="Gene3D" id="3.40.50.970">
    <property type="match status" value="1"/>
</dbReference>
<keyword evidence="7" id="KW-1185">Reference proteome</keyword>
<dbReference type="SUPFAM" id="SSF52922">
    <property type="entry name" value="TK C-terminal domain-like"/>
    <property type="match status" value="1"/>
</dbReference>
<keyword evidence="1" id="KW-0479">Metal-binding</keyword>
<dbReference type="Proteomes" id="UP000243361">
    <property type="component" value="Unassembled WGS sequence"/>
</dbReference>
<evidence type="ECO:0000256" key="3">
    <source>
        <dbReference type="ARBA" id="ARBA00023004"/>
    </source>
</evidence>
<feature type="non-terminal residue" evidence="6">
    <location>
        <position position="637"/>
    </location>
</feature>
<dbReference type="Gene3D" id="3.40.50.920">
    <property type="match status" value="1"/>
</dbReference>
<evidence type="ECO:0000256" key="4">
    <source>
        <dbReference type="ARBA" id="ARBA00023014"/>
    </source>
</evidence>
<dbReference type="AlphaFoldDB" id="A0A657PKV1"/>
<dbReference type="GO" id="GO:0016491">
    <property type="term" value="F:oxidoreductase activity"/>
    <property type="evidence" value="ECO:0007669"/>
    <property type="project" value="UniProtKB-KW"/>
</dbReference>
<dbReference type="SUPFAM" id="SSF52518">
    <property type="entry name" value="Thiamin diphosphate-binding fold (THDP-binding)"/>
    <property type="match status" value="1"/>
</dbReference>
<organism evidence="6 7">
    <name type="scientific">Candidatus Sedimenticola endophacoides</name>
    <dbReference type="NCBI Taxonomy" id="2548426"/>
    <lineage>
        <taxon>Bacteria</taxon>
        <taxon>Pseudomonadati</taxon>
        <taxon>Pseudomonadota</taxon>
        <taxon>Gammaproteobacteria</taxon>
        <taxon>Chromatiales</taxon>
        <taxon>Sedimenticolaceae</taxon>
        <taxon>Sedimenticola</taxon>
    </lineage>
</organism>
<feature type="domain" description="4Fe-4S ferredoxin-type" evidence="5">
    <location>
        <begin position="608"/>
        <end position="637"/>
    </location>
</feature>
<evidence type="ECO:0000259" key="5">
    <source>
        <dbReference type="PROSITE" id="PS51379"/>
    </source>
</evidence>
<dbReference type="PROSITE" id="PS51379">
    <property type="entry name" value="4FE4S_FER_2"/>
    <property type="match status" value="1"/>
</dbReference>
<feature type="non-terminal residue" evidence="6">
    <location>
        <position position="1"/>
    </location>
</feature>
<evidence type="ECO:0000313" key="7">
    <source>
        <dbReference type="Proteomes" id="UP000243361"/>
    </source>
</evidence>
<dbReference type="PANTHER" id="PTHR32154:SF0">
    <property type="entry name" value="PYRUVATE-FLAVODOXIN OXIDOREDUCTASE-RELATED"/>
    <property type="match status" value="1"/>
</dbReference>
<dbReference type="GO" id="GO:0046872">
    <property type="term" value="F:metal ion binding"/>
    <property type="evidence" value="ECO:0007669"/>
    <property type="project" value="UniProtKB-KW"/>
</dbReference>
<accession>A0A657PKV1</accession>
<dbReference type="PROSITE" id="PS00198">
    <property type="entry name" value="4FE4S_FER_1"/>
    <property type="match status" value="1"/>
</dbReference>
<dbReference type="Pfam" id="PF17147">
    <property type="entry name" value="PFOR_II"/>
    <property type="match status" value="1"/>
</dbReference>
<sequence length="637" mass="68456">IAVNVQEAVDLTLIAHRIAEQALIPGVVAMDAEMTALSAQELRLPSAELVDGYLGAPDERIDTPTPAQEILFGERRPRLPRWHDLDQPMLQGSLKGGEIAAAARAGGSVYFDAHLGPIIERACDEFAQLTGRRYGALSRYRSEDAKTLLLAQGAGIETARAAADHLRAEHRMKVGVLGVRCLHPLPGPELAQAVSGCHEVAVLERLESHLGEETPLLGGLRAAMHRALDNGRFGDHTHPGYPVMEQRQMPRLHSGIYGIAGLHLRGADLIAWCRGLRGAASSTRYIGLEFYSGDNSHPKRQVLLDRIRRAYPQIAGLGVRERTKQPLLSPPGALTLKIYRIAEARAEALVGESAGLLHRLGGGHLRTQPGLSWDDRSQWVGDRLFMAPEGHGDCGRDTPVDAALAIGCNNLGQARLHGNLRQGGLLLIAECDDPGRLLQGLSYETRGAIAQRGLTLLRLPPAPYRETELRDAYILGGLFNALAGHGVIDQGRRQLLGAWSEGSGTPEGAEHATLDAAFEAGCDALETLDPGNADTPPPSHWQDEAPAIVQHLGSSSTTLESLPRFWDQIGVLYRNGEQDELTVDPFLAAGSVPPLSSTFQDLSANRVTLPGFHPINCTACGACWIDCPDSAIAVTAL</sequence>
<keyword evidence="2" id="KW-0560">Oxidoreductase</keyword>
<reference evidence="6" key="1">
    <citation type="submission" date="2017-02" db="EMBL/GenBank/DDBJ databases">
        <title>Novel co-symbiosis in the unique lucinid bivalve Phacoides pectinatus.</title>
        <authorList>
            <person name="Lim S.J."/>
            <person name="Davis B.G."/>
            <person name="Gill D.E."/>
            <person name="Engel A.S."/>
            <person name="Anderson L.C."/>
            <person name="Campbell B.J."/>
        </authorList>
    </citation>
    <scope>NUCLEOTIDE SEQUENCE [LARGE SCALE GENOMIC DNA]</scope>
    <source>
        <strain evidence="6">LUC13016_P6</strain>
    </source>
</reference>
<keyword evidence="3" id="KW-0408">Iron</keyword>
<dbReference type="GO" id="GO:0051536">
    <property type="term" value="F:iron-sulfur cluster binding"/>
    <property type="evidence" value="ECO:0007669"/>
    <property type="project" value="UniProtKB-KW"/>
</dbReference>